<keyword evidence="2 6" id="KW-0812">Transmembrane</keyword>
<name>A0A2C6KIK8_9APIC</name>
<comment type="subcellular location">
    <subcellularLocation>
        <location evidence="1">Membrane</location>
        <topology evidence="1">Multi-pass membrane protein</topology>
    </subcellularLocation>
</comment>
<gene>
    <name evidence="7" type="ORF">CSUI_008779</name>
</gene>
<evidence type="ECO:0000313" key="7">
    <source>
        <dbReference type="EMBL" id="PHJ17397.1"/>
    </source>
</evidence>
<dbReference type="InterPro" id="IPR003689">
    <property type="entry name" value="ZIP"/>
</dbReference>
<sequence length="467" mass="49581">MRIDLPDWQIAGIFALFSSATFPLGALLGLWAFALHRKLNRRLLGFFLSVGAGSLIFAVAVEVYAEGLEAIEHIHTGDRVRTIAYIVQIAFAVVGALLYVWLDRQVNRIRATVLKHARKLAFRKAKADADVLRPKETTLLSEHREALSGRRLSEDVAAAEQERAAVPGPVAAGVGDDGLGASGESGAGQSAIEAAADAEREQSISARDRSSQSSKHGREQGEAVEGPMLKYLTSLSGPKSPRSATLIDEPTVEDEELHLLAGEGARGVQGGSKIRENKEGGPGDHLGVALVLWTSQFVDAIPEAMMIGFRVVGNKLSWAFIISIFIANFPESFCGGYMMKKEGFGSCLTFVLWLSVSLLIGLVAMGTAAIQVTPAHSVALRMFDAGMQGTAAGAMLALSTASMLPAAYEAGGISSGVFCVLGFLFSLSVRLFLGVLEGPVPLGQEAGIIEHATKHGRLATVFLEAWP</sequence>
<reference evidence="7 8" key="1">
    <citation type="journal article" date="2017" name="Int. J. Parasitol.">
        <title>The genome of the protozoan parasite Cystoisospora suis and a reverse vaccinology approach to identify vaccine candidates.</title>
        <authorList>
            <person name="Palmieri N."/>
            <person name="Shrestha A."/>
            <person name="Ruttkowski B."/>
            <person name="Beck T."/>
            <person name="Vogl C."/>
            <person name="Tomley F."/>
            <person name="Blake D.P."/>
            <person name="Joachim A."/>
        </authorList>
    </citation>
    <scope>NUCLEOTIDE SEQUENCE [LARGE SCALE GENOMIC DNA]</scope>
    <source>
        <strain evidence="7 8">Wien I</strain>
    </source>
</reference>
<feature type="transmembrane region" description="Helical" evidence="6">
    <location>
        <begin position="350"/>
        <end position="373"/>
    </location>
</feature>
<keyword evidence="3 6" id="KW-1133">Transmembrane helix</keyword>
<feature type="compositionally biased region" description="Low complexity" evidence="5">
    <location>
        <begin position="164"/>
        <end position="174"/>
    </location>
</feature>
<dbReference type="GeneID" id="94432115"/>
<dbReference type="GO" id="GO:0005385">
    <property type="term" value="F:zinc ion transmembrane transporter activity"/>
    <property type="evidence" value="ECO:0007669"/>
    <property type="project" value="TreeGrafter"/>
</dbReference>
<evidence type="ECO:0000256" key="6">
    <source>
        <dbReference type="SAM" id="Phobius"/>
    </source>
</evidence>
<dbReference type="Proteomes" id="UP000221165">
    <property type="component" value="Unassembled WGS sequence"/>
</dbReference>
<keyword evidence="4 6" id="KW-0472">Membrane</keyword>
<evidence type="ECO:0000256" key="4">
    <source>
        <dbReference type="ARBA" id="ARBA00023136"/>
    </source>
</evidence>
<dbReference type="RefSeq" id="XP_067919118.1">
    <property type="nucleotide sequence ID" value="XM_068068904.1"/>
</dbReference>
<dbReference type="PANTHER" id="PTHR11040">
    <property type="entry name" value="ZINC/IRON TRANSPORTER"/>
    <property type="match status" value="1"/>
</dbReference>
<feature type="region of interest" description="Disordered" evidence="5">
    <location>
        <begin position="151"/>
        <end position="227"/>
    </location>
</feature>
<feature type="transmembrane region" description="Helical" evidence="6">
    <location>
        <begin position="413"/>
        <end position="433"/>
    </location>
</feature>
<dbReference type="OrthoDB" id="329105at2759"/>
<organism evidence="7 8">
    <name type="scientific">Cystoisospora suis</name>
    <dbReference type="NCBI Taxonomy" id="483139"/>
    <lineage>
        <taxon>Eukaryota</taxon>
        <taxon>Sar</taxon>
        <taxon>Alveolata</taxon>
        <taxon>Apicomplexa</taxon>
        <taxon>Conoidasida</taxon>
        <taxon>Coccidia</taxon>
        <taxon>Eucoccidiorida</taxon>
        <taxon>Eimeriorina</taxon>
        <taxon>Sarcocystidae</taxon>
        <taxon>Cystoisospora</taxon>
    </lineage>
</organism>
<evidence type="ECO:0000256" key="1">
    <source>
        <dbReference type="ARBA" id="ARBA00004141"/>
    </source>
</evidence>
<dbReference type="VEuPathDB" id="ToxoDB:CSUI_008779"/>
<feature type="compositionally biased region" description="Gly residues" evidence="5">
    <location>
        <begin position="175"/>
        <end position="186"/>
    </location>
</feature>
<evidence type="ECO:0000256" key="5">
    <source>
        <dbReference type="SAM" id="MobiDB-lite"/>
    </source>
</evidence>
<evidence type="ECO:0000256" key="2">
    <source>
        <dbReference type="ARBA" id="ARBA00022692"/>
    </source>
</evidence>
<evidence type="ECO:0000313" key="8">
    <source>
        <dbReference type="Proteomes" id="UP000221165"/>
    </source>
</evidence>
<feature type="compositionally biased region" description="Basic and acidic residues" evidence="5">
    <location>
        <begin position="197"/>
        <end position="221"/>
    </location>
</feature>
<dbReference type="EMBL" id="MIGC01005019">
    <property type="protein sequence ID" value="PHJ17397.1"/>
    <property type="molecule type" value="Genomic_DNA"/>
</dbReference>
<proteinExistence type="predicted"/>
<comment type="caution">
    <text evidence="7">The sequence shown here is derived from an EMBL/GenBank/DDBJ whole genome shotgun (WGS) entry which is preliminary data.</text>
</comment>
<feature type="transmembrane region" description="Helical" evidence="6">
    <location>
        <begin position="12"/>
        <end position="31"/>
    </location>
</feature>
<feature type="transmembrane region" description="Helical" evidence="6">
    <location>
        <begin position="385"/>
        <end position="407"/>
    </location>
</feature>
<protein>
    <submittedName>
        <fullName evidence="7">Metal cation zip family protein</fullName>
    </submittedName>
</protein>
<dbReference type="GO" id="GO:0016020">
    <property type="term" value="C:membrane"/>
    <property type="evidence" value="ECO:0007669"/>
    <property type="project" value="UniProtKB-SubCell"/>
</dbReference>
<keyword evidence="8" id="KW-1185">Reference proteome</keyword>
<feature type="transmembrane region" description="Helical" evidence="6">
    <location>
        <begin position="83"/>
        <end position="102"/>
    </location>
</feature>
<dbReference type="Pfam" id="PF02535">
    <property type="entry name" value="Zip"/>
    <property type="match status" value="1"/>
</dbReference>
<accession>A0A2C6KIK8</accession>
<evidence type="ECO:0000256" key="3">
    <source>
        <dbReference type="ARBA" id="ARBA00022989"/>
    </source>
</evidence>
<feature type="transmembrane region" description="Helical" evidence="6">
    <location>
        <begin position="43"/>
        <end position="63"/>
    </location>
</feature>
<dbReference type="AlphaFoldDB" id="A0A2C6KIK8"/>